<dbReference type="RefSeq" id="WP_134754318.1">
    <property type="nucleotide sequence ID" value="NZ_CP038149.1"/>
</dbReference>
<dbReference type="GO" id="GO:0140737">
    <property type="term" value="C:encapsulin nanocompartment"/>
    <property type="evidence" value="ECO:0007669"/>
    <property type="project" value="UniProtKB-SubCell"/>
</dbReference>
<gene>
    <name evidence="4" type="ORF">E1956_26345</name>
</gene>
<protein>
    <submittedName>
        <fullName evidence="4">Bacteriocin</fullName>
    </submittedName>
</protein>
<sequence length="266" mass="28805">MNNLHRELAPISSDAWSQIEEEVARTFKRSLAGRRVVDVKGPGGVDLAGVGTGHQSGIEAPLEGIRARQREVKALVELRVPFELSREAIDDVERGADDSDWQPAKDAATRLAFAEDRAIFDGYKAAQITGIREGTSNPLLQMPANVADYPTVIARALEQLRLQGVDGPYAVLLGSDAYTAVSEASDSGYPILEHIRRLVKGEIIWAPALQGGSILTTRGGDFALHLGQDVSIGYASHDENTVRLYLQESFTFMMLTSEASVTVTGE</sequence>
<evidence type="ECO:0000256" key="1">
    <source>
        <dbReference type="ARBA" id="ARBA00033738"/>
    </source>
</evidence>
<dbReference type="Gene3D" id="3.30.2320.10">
    <property type="entry name" value="hypothetical protein PF0899 domain"/>
    <property type="match status" value="1"/>
</dbReference>
<dbReference type="OrthoDB" id="2922at2"/>
<dbReference type="InterPro" id="IPR007544">
    <property type="entry name" value="ENCAP"/>
</dbReference>
<reference evidence="4 5" key="1">
    <citation type="submission" date="2019-03" db="EMBL/GenBank/DDBJ databases">
        <title>Paraburkholderia sp. 7MH5, isolated from subtropical forest soil.</title>
        <authorList>
            <person name="Gao Z.-H."/>
            <person name="Qiu L.-H."/>
        </authorList>
    </citation>
    <scope>NUCLEOTIDE SEQUENCE [LARGE SCALE GENOMIC DNA]</scope>
    <source>
        <strain evidence="4 5">7MH5</strain>
    </source>
</reference>
<dbReference type="PANTHER" id="PTHR37165:SF1">
    <property type="entry name" value="TYPE 1 ENCAPSULIN SHELL PROTEIN"/>
    <property type="match status" value="1"/>
</dbReference>
<evidence type="ECO:0000313" key="5">
    <source>
        <dbReference type="Proteomes" id="UP000295727"/>
    </source>
</evidence>
<keyword evidence="3" id="KW-1284">Encapsulin nanocompartment</keyword>
<name>A0A4P7D287_9BURK</name>
<accession>A0A4P7D287</accession>
<dbReference type="NCBIfam" id="NF041155">
    <property type="entry name" value="encap_f1"/>
    <property type="match status" value="1"/>
</dbReference>
<dbReference type="EMBL" id="CP038149">
    <property type="protein sequence ID" value="QBR00554.1"/>
    <property type="molecule type" value="Genomic_DNA"/>
</dbReference>
<comment type="subcellular location">
    <subcellularLocation>
        <location evidence="1">Encapsulin nanocompartment</location>
    </subcellularLocation>
</comment>
<dbReference type="InterPro" id="IPR051429">
    <property type="entry name" value="Encapsulin_nc"/>
</dbReference>
<comment type="similarity">
    <text evidence="2">Belongs to the encapsulin family. Family 1 subfamily.</text>
</comment>
<proteinExistence type="inferred from homology"/>
<evidence type="ECO:0000256" key="3">
    <source>
        <dbReference type="ARBA" id="ARBA00033787"/>
    </source>
</evidence>
<evidence type="ECO:0000313" key="4">
    <source>
        <dbReference type="EMBL" id="QBR00554.1"/>
    </source>
</evidence>
<dbReference type="KEGG" id="ppai:E1956_26345"/>
<evidence type="ECO:0000256" key="2">
    <source>
        <dbReference type="ARBA" id="ARBA00033743"/>
    </source>
</evidence>
<keyword evidence="5" id="KW-1185">Reference proteome</keyword>
<dbReference type="Pfam" id="PF04454">
    <property type="entry name" value="Linocin_M18"/>
    <property type="match status" value="1"/>
</dbReference>
<dbReference type="PIRSF" id="PIRSF019254">
    <property type="entry name" value="CFP29"/>
    <property type="match status" value="1"/>
</dbReference>
<dbReference type="Proteomes" id="UP000295727">
    <property type="component" value="Chromosome 2"/>
</dbReference>
<dbReference type="AlphaFoldDB" id="A0A4P7D287"/>
<organism evidence="4 5">
    <name type="scientific">Paraburkholderia pallida</name>
    <dbReference type="NCBI Taxonomy" id="2547399"/>
    <lineage>
        <taxon>Bacteria</taxon>
        <taxon>Pseudomonadati</taxon>
        <taxon>Pseudomonadota</taxon>
        <taxon>Betaproteobacteria</taxon>
        <taxon>Burkholderiales</taxon>
        <taxon>Burkholderiaceae</taxon>
        <taxon>Paraburkholderia</taxon>
    </lineage>
</organism>
<dbReference type="PANTHER" id="PTHR37165">
    <property type="entry name" value="PEPTIDASE U56 FAMILY"/>
    <property type="match status" value="1"/>
</dbReference>
<dbReference type="Gene3D" id="3.30.2400.30">
    <property type="match status" value="1"/>
</dbReference>